<evidence type="ECO:0000313" key="1">
    <source>
        <dbReference type="EMBL" id="QHT07647.1"/>
    </source>
</evidence>
<sequence length="43" mass="4883">MDLLNNKNNAHLLKNVSDDSIQMITKKELNKMGGVQNLGSRWL</sequence>
<reference evidence="1" key="1">
    <citation type="journal article" date="2020" name="Nature">
        <title>Giant virus diversity and host interactions through global metagenomics.</title>
        <authorList>
            <person name="Schulz F."/>
            <person name="Roux S."/>
            <person name="Paez-Espino D."/>
            <person name="Jungbluth S."/>
            <person name="Walsh D.A."/>
            <person name="Denef V.J."/>
            <person name="McMahon K.D."/>
            <person name="Konstantinidis K.T."/>
            <person name="Eloe-Fadrosh E.A."/>
            <person name="Kyrpides N.C."/>
            <person name="Woyke T."/>
        </authorList>
    </citation>
    <scope>NUCLEOTIDE SEQUENCE</scope>
    <source>
        <strain evidence="1">GVMAG-M-3300021964-36</strain>
    </source>
</reference>
<proteinExistence type="predicted"/>
<accession>A0A6C0CTT5</accession>
<organism evidence="1">
    <name type="scientific">viral metagenome</name>
    <dbReference type="NCBI Taxonomy" id="1070528"/>
    <lineage>
        <taxon>unclassified sequences</taxon>
        <taxon>metagenomes</taxon>
        <taxon>organismal metagenomes</taxon>
    </lineage>
</organism>
<name>A0A6C0CTT5_9ZZZZ</name>
<protein>
    <submittedName>
        <fullName evidence="1">Uncharacterized protein</fullName>
    </submittedName>
</protein>
<dbReference type="EMBL" id="MN739484">
    <property type="protein sequence ID" value="QHT07647.1"/>
    <property type="molecule type" value="Genomic_DNA"/>
</dbReference>
<dbReference type="AlphaFoldDB" id="A0A6C0CTT5"/>